<feature type="region of interest" description="Disordered" evidence="1">
    <location>
        <begin position="99"/>
        <end position="137"/>
    </location>
</feature>
<reference evidence="2 3" key="1">
    <citation type="submission" date="2022-01" db="EMBL/GenBank/DDBJ databases">
        <title>A high-quality chromosome-level genome assembly of rohu carp, Labeo rohita.</title>
        <authorList>
            <person name="Arick M.A. II"/>
            <person name="Hsu C.-Y."/>
            <person name="Magbanua Z."/>
            <person name="Pechanova O."/>
            <person name="Grover C."/>
            <person name="Miller E."/>
            <person name="Thrash A."/>
            <person name="Ezzel L."/>
            <person name="Alam S."/>
            <person name="Benzie J."/>
            <person name="Hamilton M."/>
            <person name="Karsi A."/>
            <person name="Lawrence M.L."/>
            <person name="Peterson D.G."/>
        </authorList>
    </citation>
    <scope>NUCLEOTIDE SEQUENCE [LARGE SCALE GENOMIC DNA]</scope>
    <source>
        <strain evidence="3">BAU-BD-2019</strain>
        <tissue evidence="2">Blood</tissue>
    </source>
</reference>
<protein>
    <submittedName>
        <fullName evidence="2">Titin</fullName>
    </submittedName>
</protein>
<evidence type="ECO:0000313" key="2">
    <source>
        <dbReference type="EMBL" id="KAI2659919.1"/>
    </source>
</evidence>
<dbReference type="Proteomes" id="UP000830375">
    <property type="component" value="Unassembled WGS sequence"/>
</dbReference>
<dbReference type="PRINTS" id="PR01217">
    <property type="entry name" value="PRICHEXTENSN"/>
</dbReference>
<name>A0ABQ8MAL7_LABRO</name>
<dbReference type="EMBL" id="JACTAM010000010">
    <property type="protein sequence ID" value="KAI2659919.1"/>
    <property type="molecule type" value="Genomic_DNA"/>
</dbReference>
<feature type="compositionally biased region" description="Pro residues" evidence="1">
    <location>
        <begin position="194"/>
        <end position="209"/>
    </location>
</feature>
<sequence>MKPTAEEITMGHKAAEGSPAHCTAAGGEQTLDSGDLIDFVCELPILLPSSSELLNWEEIPPTQPASTLILLDAVSPSARPQPTICGVGSLLVCPSPTPLASSLEDPSTPPQSCDPVAPPWFPASSSPPEPISPPAPLGSLIPPAALWSVVPLTPPRDCTPPAAPRPFVPPALLGSSFPPAPPQSSVALALPQPSGSPPTPRSPKPPATPWPSRSSSSPWLIGSPSLAWAPPPPALPSSVAPPEALSPSLSRLHRGPLSWLWPESRLAPSAPSPFCLLPGSSLCLIHPGPFCLLLGSSLHYHLLGPCLSSSSQESVLRASSGTDLLPALRRPLSPSHIHSFLLLLRKQFTSVAPNEIYRYLWADGRISLFDSSAALNQFLMFNHFSGLHLPLQGHRH</sequence>
<organism evidence="2 3">
    <name type="scientific">Labeo rohita</name>
    <name type="common">Indian major carp</name>
    <name type="synonym">Cyprinus rohita</name>
    <dbReference type="NCBI Taxonomy" id="84645"/>
    <lineage>
        <taxon>Eukaryota</taxon>
        <taxon>Metazoa</taxon>
        <taxon>Chordata</taxon>
        <taxon>Craniata</taxon>
        <taxon>Vertebrata</taxon>
        <taxon>Euteleostomi</taxon>
        <taxon>Actinopterygii</taxon>
        <taxon>Neopterygii</taxon>
        <taxon>Teleostei</taxon>
        <taxon>Ostariophysi</taxon>
        <taxon>Cypriniformes</taxon>
        <taxon>Cyprinidae</taxon>
        <taxon>Labeoninae</taxon>
        <taxon>Labeonini</taxon>
        <taxon>Labeo</taxon>
    </lineage>
</organism>
<proteinExistence type="predicted"/>
<evidence type="ECO:0000256" key="1">
    <source>
        <dbReference type="SAM" id="MobiDB-lite"/>
    </source>
</evidence>
<comment type="caution">
    <text evidence="2">The sequence shown here is derived from an EMBL/GenBank/DDBJ whole genome shotgun (WGS) entry which is preliminary data.</text>
</comment>
<gene>
    <name evidence="2" type="ORF">H4Q32_022488</name>
</gene>
<evidence type="ECO:0000313" key="3">
    <source>
        <dbReference type="Proteomes" id="UP000830375"/>
    </source>
</evidence>
<feature type="compositionally biased region" description="Pro residues" evidence="1">
    <location>
        <begin position="116"/>
        <end position="136"/>
    </location>
</feature>
<feature type="region of interest" description="Disordered" evidence="1">
    <location>
        <begin position="174"/>
        <end position="218"/>
    </location>
</feature>
<keyword evidence="3" id="KW-1185">Reference proteome</keyword>
<accession>A0ABQ8MAL7</accession>